<dbReference type="SUPFAM" id="SSF55729">
    <property type="entry name" value="Acyl-CoA N-acyltransferases (Nat)"/>
    <property type="match status" value="1"/>
</dbReference>
<dbReference type="Gene3D" id="3.40.630.30">
    <property type="match status" value="1"/>
</dbReference>
<accession>X0W267</accession>
<gene>
    <name evidence="1" type="ORF">S01H1_53535</name>
</gene>
<protein>
    <recommendedName>
        <fullName evidence="2">N-acetyltransferase domain-containing protein</fullName>
    </recommendedName>
</protein>
<feature type="non-terminal residue" evidence="1">
    <location>
        <position position="147"/>
    </location>
</feature>
<proteinExistence type="predicted"/>
<reference evidence="1" key="1">
    <citation type="journal article" date="2014" name="Front. Microbiol.">
        <title>High frequency of phylogenetically diverse reductive dehalogenase-homologous genes in deep subseafloor sedimentary metagenomes.</title>
        <authorList>
            <person name="Kawai M."/>
            <person name="Futagami T."/>
            <person name="Toyoda A."/>
            <person name="Takaki Y."/>
            <person name="Nishi S."/>
            <person name="Hori S."/>
            <person name="Arai W."/>
            <person name="Tsubouchi T."/>
            <person name="Morono Y."/>
            <person name="Uchiyama I."/>
            <person name="Ito T."/>
            <person name="Fujiyama A."/>
            <person name="Inagaki F."/>
            <person name="Takami H."/>
        </authorList>
    </citation>
    <scope>NUCLEOTIDE SEQUENCE</scope>
    <source>
        <strain evidence="1">Expedition CK06-06</strain>
    </source>
</reference>
<dbReference type="InterPro" id="IPR016181">
    <property type="entry name" value="Acyl_CoA_acyltransferase"/>
</dbReference>
<sequence length="147" mass="17283">MKLFDRFADEPKEVDSLRDTSAIDLVRKERYLRWRFDSHPEYNYRHVVVKKDEKLVGYAVIRVNARPDGVVEGIIVDYLVRYADVDCFRVLIGKCLNELKESGCDIVTVWAFSLANLREQLLKHFGFKSLLKFPYSRFVDRGYLDAL</sequence>
<organism evidence="1">
    <name type="scientific">marine sediment metagenome</name>
    <dbReference type="NCBI Taxonomy" id="412755"/>
    <lineage>
        <taxon>unclassified sequences</taxon>
        <taxon>metagenomes</taxon>
        <taxon>ecological metagenomes</taxon>
    </lineage>
</organism>
<evidence type="ECO:0000313" key="1">
    <source>
        <dbReference type="EMBL" id="GAG24889.1"/>
    </source>
</evidence>
<evidence type="ECO:0008006" key="2">
    <source>
        <dbReference type="Google" id="ProtNLM"/>
    </source>
</evidence>
<name>X0W267_9ZZZZ</name>
<dbReference type="EMBL" id="BARS01034668">
    <property type="protein sequence ID" value="GAG24889.1"/>
    <property type="molecule type" value="Genomic_DNA"/>
</dbReference>
<comment type="caution">
    <text evidence="1">The sequence shown here is derived from an EMBL/GenBank/DDBJ whole genome shotgun (WGS) entry which is preliminary data.</text>
</comment>
<dbReference type="AlphaFoldDB" id="X0W267"/>